<keyword evidence="2" id="KW-0274">FAD</keyword>
<dbReference type="AlphaFoldDB" id="A0A8A3PLB8"/>
<dbReference type="EMBL" id="CP063410">
    <property type="protein sequence ID" value="QSZ36197.1"/>
    <property type="molecule type" value="Genomic_DNA"/>
</dbReference>
<dbReference type="GO" id="GO:0071949">
    <property type="term" value="F:FAD binding"/>
    <property type="evidence" value="ECO:0007669"/>
    <property type="project" value="InterPro"/>
</dbReference>
<dbReference type="PANTHER" id="PTHR46972:SF1">
    <property type="entry name" value="FAD DEPENDENT OXIDOREDUCTASE DOMAIN-CONTAINING PROTEIN"/>
    <property type="match status" value="1"/>
</dbReference>
<name>A0A8A3PLB8_9HELO</name>
<dbReference type="PANTHER" id="PTHR46972">
    <property type="entry name" value="MONOOXYGENASE ASQM-RELATED"/>
    <property type="match status" value="1"/>
</dbReference>
<evidence type="ECO:0000256" key="1">
    <source>
        <dbReference type="ARBA" id="ARBA00022630"/>
    </source>
</evidence>
<dbReference type="Gene3D" id="3.50.50.60">
    <property type="entry name" value="FAD/NAD(P)-binding domain"/>
    <property type="match status" value="1"/>
</dbReference>
<evidence type="ECO:0000313" key="7">
    <source>
        <dbReference type="Proteomes" id="UP000672032"/>
    </source>
</evidence>
<dbReference type="PRINTS" id="PR00420">
    <property type="entry name" value="RNGMNOXGNASE"/>
</dbReference>
<evidence type="ECO:0000313" key="6">
    <source>
        <dbReference type="EMBL" id="QSZ36197.1"/>
    </source>
</evidence>
<dbReference type="InterPro" id="IPR002938">
    <property type="entry name" value="FAD-bd"/>
</dbReference>
<accession>A0A8A3PLB8</accession>
<evidence type="ECO:0000256" key="4">
    <source>
        <dbReference type="ARBA" id="ARBA00023033"/>
    </source>
</evidence>
<dbReference type="GO" id="GO:0004497">
    <property type="term" value="F:monooxygenase activity"/>
    <property type="evidence" value="ECO:0007669"/>
    <property type="project" value="UniProtKB-KW"/>
</dbReference>
<dbReference type="OrthoDB" id="655030at2759"/>
<dbReference type="Proteomes" id="UP000672032">
    <property type="component" value="Chromosome 6"/>
</dbReference>
<evidence type="ECO:0000259" key="5">
    <source>
        <dbReference type="Pfam" id="PF01494"/>
    </source>
</evidence>
<proteinExistence type="predicted"/>
<organism evidence="6 7">
    <name type="scientific">Monilinia vaccinii-corymbosi</name>
    <dbReference type="NCBI Taxonomy" id="61207"/>
    <lineage>
        <taxon>Eukaryota</taxon>
        <taxon>Fungi</taxon>
        <taxon>Dikarya</taxon>
        <taxon>Ascomycota</taxon>
        <taxon>Pezizomycotina</taxon>
        <taxon>Leotiomycetes</taxon>
        <taxon>Helotiales</taxon>
        <taxon>Sclerotiniaceae</taxon>
        <taxon>Monilinia</taxon>
    </lineage>
</organism>
<dbReference type="InterPro" id="IPR036188">
    <property type="entry name" value="FAD/NAD-bd_sf"/>
</dbReference>
<reference evidence="6" key="1">
    <citation type="submission" date="2020-10" db="EMBL/GenBank/DDBJ databases">
        <title>Genome Sequence of Monilinia vaccinii-corymbosi Sheds Light on Mummy Berry Disease Infection of Blueberry and Mating Type.</title>
        <authorList>
            <person name="Yow A.G."/>
            <person name="Zhang Y."/>
            <person name="Bansal K."/>
            <person name="Eacker S.M."/>
            <person name="Sullivan S."/>
            <person name="Liachko I."/>
            <person name="Cubeta M.A."/>
            <person name="Rollins J.A."/>
            <person name="Ashrafi H."/>
        </authorList>
    </citation>
    <scope>NUCLEOTIDE SEQUENCE</scope>
    <source>
        <strain evidence="6">RL-1</strain>
    </source>
</reference>
<evidence type="ECO:0000256" key="2">
    <source>
        <dbReference type="ARBA" id="ARBA00022827"/>
    </source>
</evidence>
<protein>
    <recommendedName>
        <fullName evidence="5">FAD-binding domain-containing protein</fullName>
    </recommendedName>
</protein>
<dbReference type="SUPFAM" id="SSF51905">
    <property type="entry name" value="FAD/NAD(P)-binding domain"/>
    <property type="match status" value="1"/>
</dbReference>
<feature type="domain" description="FAD-binding" evidence="5">
    <location>
        <begin position="6"/>
        <end position="338"/>
    </location>
</feature>
<gene>
    <name evidence="6" type="ORF">DSL72_007322</name>
</gene>
<sequence>MPAPKIAIAGAGPGGLTLARLLQRSGIKYTIFELDTDRNARSQGGLVDLHADMGQRALREAGLIEEFRKHSLPEADSMKLVKADGTVVWDENEKDEEKGLIRQARDRPEIDRARLRDLLLDSIEPDSIRWNRKITCVEPNPTNPAKFDVRFGDHSEGGFDLVIGADGGWSKVRSLVSAQLPEYSGVVMIEMMALDVSKKKPWLSDYVGNGSFFMFDEGRSLICQRNGYDGIRVYAGLRQPESWIKDSGIDWEDPTKARKQLTEQYFGDVHENLKRLVFEASDSLFIRSLHMLPVGFKWSSRPGVTLLGDAAHLMTPFAGVGVNVALNDSMLLAHALSKQKDHFETDLETSLREAIEEYEHQMFEIAKHDMEKTYQGLIHHFSAGGIEHRVQQLKERARHAEEARKHGIAA</sequence>
<dbReference type="Pfam" id="PF01494">
    <property type="entry name" value="FAD_binding_3"/>
    <property type="match status" value="1"/>
</dbReference>
<keyword evidence="3" id="KW-0560">Oxidoreductase</keyword>
<keyword evidence="4" id="KW-0503">Monooxygenase</keyword>
<keyword evidence="1" id="KW-0285">Flavoprotein</keyword>
<evidence type="ECO:0000256" key="3">
    <source>
        <dbReference type="ARBA" id="ARBA00023002"/>
    </source>
</evidence>
<keyword evidence="7" id="KW-1185">Reference proteome</keyword>